<evidence type="ECO:0000313" key="2">
    <source>
        <dbReference type="EMBL" id="KGO80810.1"/>
    </source>
</evidence>
<reference evidence="2 3" key="1">
    <citation type="submission" date="2013-09" db="EMBL/GenBank/DDBJ databases">
        <authorList>
            <person name="Zeng Z."/>
            <person name="Chen C."/>
        </authorList>
    </citation>
    <scope>NUCLEOTIDE SEQUENCE [LARGE SCALE GENOMIC DNA]</scope>
    <source>
        <strain evidence="2 3">F44-8</strain>
    </source>
</reference>
<organism evidence="2 3">
    <name type="scientific">Flavobacterium beibuense F44-8</name>
    <dbReference type="NCBI Taxonomy" id="1406840"/>
    <lineage>
        <taxon>Bacteria</taxon>
        <taxon>Pseudomonadati</taxon>
        <taxon>Bacteroidota</taxon>
        <taxon>Flavobacteriia</taxon>
        <taxon>Flavobacteriales</taxon>
        <taxon>Flavobacteriaceae</taxon>
        <taxon>Flavobacterium</taxon>
    </lineage>
</organism>
<dbReference type="STRING" id="1406840.Q763_09750"/>
<dbReference type="eggNOG" id="COG0497">
    <property type="taxonomic scope" value="Bacteria"/>
</dbReference>
<dbReference type="Proteomes" id="UP000030129">
    <property type="component" value="Unassembled WGS sequence"/>
</dbReference>
<sequence length="212" mass="24463">MKKTGILIGLVICGLFCSFRASAQSAEIQQLLLNVEKLTQFKQILSDMKKGYQILEGGYNTIKDISEGNFSLHKAFLDGLMEVSPTVRNYKRVGDIVNYQVILVREYRNAYDRFQSDGNFNPQELAYLGRVYDNLFDESLRNLDELLVIITAGKARMSDDERLQAIDRIYADMQDKLMFLRHFNNNTTILAVQRAKERNDARTIRNIYSINN</sequence>
<evidence type="ECO:0008006" key="4">
    <source>
        <dbReference type="Google" id="ProtNLM"/>
    </source>
</evidence>
<dbReference type="CDD" id="cd07177">
    <property type="entry name" value="terB_like"/>
    <property type="match status" value="1"/>
</dbReference>
<feature type="signal peptide" evidence="1">
    <location>
        <begin position="1"/>
        <end position="23"/>
    </location>
</feature>
<evidence type="ECO:0000256" key="1">
    <source>
        <dbReference type="SAM" id="SignalP"/>
    </source>
</evidence>
<accession>A0A0A2LXG1</accession>
<dbReference type="RefSeq" id="WP_035133603.1">
    <property type="nucleotide sequence ID" value="NZ_JRLV01000009.1"/>
</dbReference>
<keyword evidence="1" id="KW-0732">Signal</keyword>
<keyword evidence="3" id="KW-1185">Reference proteome</keyword>
<evidence type="ECO:0000313" key="3">
    <source>
        <dbReference type="Proteomes" id="UP000030129"/>
    </source>
</evidence>
<dbReference type="EMBL" id="JRLV01000009">
    <property type="protein sequence ID" value="KGO80810.1"/>
    <property type="molecule type" value="Genomic_DNA"/>
</dbReference>
<name>A0A0A2LXG1_9FLAO</name>
<protein>
    <recommendedName>
        <fullName evidence="4">TerB family tellurite resistance protein</fullName>
    </recommendedName>
</protein>
<dbReference type="AlphaFoldDB" id="A0A0A2LXG1"/>
<gene>
    <name evidence="2" type="ORF">Q763_09750</name>
</gene>
<proteinExistence type="predicted"/>
<feature type="chain" id="PRO_5002002498" description="TerB family tellurite resistance protein" evidence="1">
    <location>
        <begin position="24"/>
        <end position="212"/>
    </location>
</feature>
<comment type="caution">
    <text evidence="2">The sequence shown here is derived from an EMBL/GenBank/DDBJ whole genome shotgun (WGS) entry which is preliminary data.</text>
</comment>